<dbReference type="EMBL" id="BAAAQB010000026">
    <property type="protein sequence ID" value="GAA2134545.1"/>
    <property type="molecule type" value="Genomic_DNA"/>
</dbReference>
<reference evidence="2" key="1">
    <citation type="journal article" date="2019" name="Int. J. Syst. Evol. Microbiol.">
        <title>The Global Catalogue of Microorganisms (GCM) 10K type strain sequencing project: providing services to taxonomists for standard genome sequencing and annotation.</title>
        <authorList>
            <consortium name="The Broad Institute Genomics Platform"/>
            <consortium name="The Broad Institute Genome Sequencing Center for Infectious Disease"/>
            <person name="Wu L."/>
            <person name="Ma J."/>
        </authorList>
    </citation>
    <scope>NUCLEOTIDE SEQUENCE [LARGE SCALE GENOMIC DNA]</scope>
    <source>
        <strain evidence="2">JCM 15921</strain>
    </source>
</reference>
<protein>
    <submittedName>
        <fullName evidence="1">Uncharacterized protein</fullName>
    </submittedName>
</protein>
<sequence length="103" mass="11486">MDVQFTAAGTPLAVRHEGRIWAVAADPVRWFARDSCWDTPAHGGRRQRRKVAQKVSRGFGHHISPAYEAILPGIRRRMNDRGCLIALVFFPDEDLLSYALAGG</sequence>
<evidence type="ECO:0000313" key="1">
    <source>
        <dbReference type="EMBL" id="GAA2134545.1"/>
    </source>
</evidence>
<name>A0ABP5KM46_9MICC</name>
<organism evidence="1 2">
    <name type="scientific">Arthrobacter humicola</name>
    <dbReference type="NCBI Taxonomy" id="409291"/>
    <lineage>
        <taxon>Bacteria</taxon>
        <taxon>Bacillati</taxon>
        <taxon>Actinomycetota</taxon>
        <taxon>Actinomycetes</taxon>
        <taxon>Micrococcales</taxon>
        <taxon>Micrococcaceae</taxon>
        <taxon>Arthrobacter</taxon>
    </lineage>
</organism>
<accession>A0ABP5KM46</accession>
<proteinExistence type="predicted"/>
<dbReference type="Proteomes" id="UP001500102">
    <property type="component" value="Unassembled WGS sequence"/>
</dbReference>
<comment type="caution">
    <text evidence="1">The sequence shown here is derived from an EMBL/GenBank/DDBJ whole genome shotgun (WGS) entry which is preliminary data.</text>
</comment>
<keyword evidence="2" id="KW-1185">Reference proteome</keyword>
<gene>
    <name evidence="1" type="ORF">GCM10009825_18260</name>
</gene>
<evidence type="ECO:0000313" key="2">
    <source>
        <dbReference type="Proteomes" id="UP001500102"/>
    </source>
</evidence>